<accession>A0A0D2H2U3</accession>
<evidence type="ECO:0000256" key="7">
    <source>
        <dbReference type="RuleBase" id="RU000461"/>
    </source>
</evidence>
<dbReference type="Proteomes" id="UP000053617">
    <property type="component" value="Unassembled WGS sequence"/>
</dbReference>
<dbReference type="PANTHER" id="PTHR24305:SF190">
    <property type="entry name" value="P450, PUTATIVE (EUROFUNG)-RELATED"/>
    <property type="match status" value="1"/>
</dbReference>
<evidence type="ECO:0000256" key="1">
    <source>
        <dbReference type="ARBA" id="ARBA00001971"/>
    </source>
</evidence>
<evidence type="ECO:0000256" key="6">
    <source>
        <dbReference type="PIRSR" id="PIRSR602403-1"/>
    </source>
</evidence>
<keyword evidence="3 6" id="KW-0479">Metal-binding</keyword>
<dbReference type="STRING" id="1442369.A0A0D2H2U3"/>
<protein>
    <recommendedName>
        <fullName evidence="10">Pisatin demethylase</fullName>
    </recommendedName>
</protein>
<dbReference type="OrthoDB" id="3934656at2759"/>
<evidence type="ECO:0000256" key="4">
    <source>
        <dbReference type="ARBA" id="ARBA00023002"/>
    </source>
</evidence>
<keyword evidence="9" id="KW-1185">Reference proteome</keyword>
<dbReference type="PANTHER" id="PTHR24305">
    <property type="entry name" value="CYTOCHROME P450"/>
    <property type="match status" value="1"/>
</dbReference>
<evidence type="ECO:0000256" key="5">
    <source>
        <dbReference type="ARBA" id="ARBA00023004"/>
    </source>
</evidence>
<dbReference type="SUPFAM" id="SSF48264">
    <property type="entry name" value="Cytochrome P450"/>
    <property type="match status" value="1"/>
</dbReference>
<dbReference type="PRINTS" id="PR00465">
    <property type="entry name" value="EP450IV"/>
</dbReference>
<keyword evidence="4 7" id="KW-0560">Oxidoreductase</keyword>
<dbReference type="InterPro" id="IPR017972">
    <property type="entry name" value="Cyt_P450_CS"/>
</dbReference>
<keyword evidence="6 7" id="KW-0349">Heme</keyword>
<dbReference type="InterPro" id="IPR036396">
    <property type="entry name" value="Cyt_P450_sf"/>
</dbReference>
<dbReference type="GeneID" id="25293694"/>
<organism evidence="8 9">
    <name type="scientific">Rhinocladiella mackenziei CBS 650.93</name>
    <dbReference type="NCBI Taxonomy" id="1442369"/>
    <lineage>
        <taxon>Eukaryota</taxon>
        <taxon>Fungi</taxon>
        <taxon>Dikarya</taxon>
        <taxon>Ascomycota</taxon>
        <taxon>Pezizomycotina</taxon>
        <taxon>Eurotiomycetes</taxon>
        <taxon>Chaetothyriomycetidae</taxon>
        <taxon>Chaetothyriales</taxon>
        <taxon>Herpotrichiellaceae</taxon>
        <taxon>Rhinocladiella</taxon>
    </lineage>
</organism>
<reference evidence="8 9" key="1">
    <citation type="submission" date="2015-01" db="EMBL/GenBank/DDBJ databases">
        <title>The Genome Sequence of Rhinocladiella mackenzie CBS 650.93.</title>
        <authorList>
            <consortium name="The Broad Institute Genomics Platform"/>
            <person name="Cuomo C."/>
            <person name="de Hoog S."/>
            <person name="Gorbushina A."/>
            <person name="Stielow B."/>
            <person name="Teixiera M."/>
            <person name="Abouelleil A."/>
            <person name="Chapman S.B."/>
            <person name="Priest M."/>
            <person name="Young S.K."/>
            <person name="Wortman J."/>
            <person name="Nusbaum C."/>
            <person name="Birren B."/>
        </authorList>
    </citation>
    <scope>NUCLEOTIDE SEQUENCE [LARGE SCALE GENOMIC DNA]</scope>
    <source>
        <strain evidence="8 9">CBS 650.93</strain>
    </source>
</reference>
<keyword evidence="5 6" id="KW-0408">Iron</keyword>
<comment type="cofactor">
    <cofactor evidence="1 6">
        <name>heme</name>
        <dbReference type="ChEBI" id="CHEBI:30413"/>
    </cofactor>
</comment>
<dbReference type="GO" id="GO:0004497">
    <property type="term" value="F:monooxygenase activity"/>
    <property type="evidence" value="ECO:0007669"/>
    <property type="project" value="UniProtKB-KW"/>
</dbReference>
<dbReference type="HOGENOM" id="CLU_001570_14_7_1"/>
<dbReference type="EMBL" id="KN847478">
    <property type="protein sequence ID" value="KIX04753.1"/>
    <property type="molecule type" value="Genomic_DNA"/>
</dbReference>
<sequence>MYYLLKEPHTFAKLRAEIFDAMASGEVSNPITFDQAQKLPYLQAAIKEGMRLHPATGLPMWRVVPKGGVMILGTFFPEGSMVEINTWVAHRNTNIFGPDPARCRLERWLPDKTAPEKLAEMERYHIPFGAGTRTCLGKNISILEMSKVIPELVRRYDFELLSEEMRYTNRWFVKQKDLRVRLRRLAQ</sequence>
<comment type="similarity">
    <text evidence="2 7">Belongs to the cytochrome P450 family.</text>
</comment>
<dbReference type="InterPro" id="IPR050121">
    <property type="entry name" value="Cytochrome_P450_monoxygenase"/>
</dbReference>
<dbReference type="Gene3D" id="1.10.630.10">
    <property type="entry name" value="Cytochrome P450"/>
    <property type="match status" value="1"/>
</dbReference>
<name>A0A0D2H2U3_9EURO</name>
<dbReference type="InterPro" id="IPR001128">
    <property type="entry name" value="Cyt_P450"/>
</dbReference>
<dbReference type="VEuPathDB" id="FungiDB:Z518_05623"/>
<dbReference type="GO" id="GO:0016705">
    <property type="term" value="F:oxidoreductase activity, acting on paired donors, with incorporation or reduction of molecular oxygen"/>
    <property type="evidence" value="ECO:0007669"/>
    <property type="project" value="InterPro"/>
</dbReference>
<evidence type="ECO:0000313" key="8">
    <source>
        <dbReference type="EMBL" id="KIX04753.1"/>
    </source>
</evidence>
<dbReference type="PRINTS" id="PR00385">
    <property type="entry name" value="P450"/>
</dbReference>
<dbReference type="InterPro" id="IPR002403">
    <property type="entry name" value="Cyt_P450_E_grp-IV"/>
</dbReference>
<gene>
    <name evidence="8" type="ORF">Z518_05623</name>
</gene>
<dbReference type="GO" id="GO:0005506">
    <property type="term" value="F:iron ion binding"/>
    <property type="evidence" value="ECO:0007669"/>
    <property type="project" value="InterPro"/>
</dbReference>
<evidence type="ECO:0000256" key="3">
    <source>
        <dbReference type="ARBA" id="ARBA00022723"/>
    </source>
</evidence>
<dbReference type="PROSITE" id="PS00086">
    <property type="entry name" value="CYTOCHROME_P450"/>
    <property type="match status" value="1"/>
</dbReference>
<feature type="binding site" description="axial binding residue" evidence="6">
    <location>
        <position position="135"/>
    </location>
    <ligand>
        <name>heme</name>
        <dbReference type="ChEBI" id="CHEBI:30413"/>
    </ligand>
    <ligandPart>
        <name>Fe</name>
        <dbReference type="ChEBI" id="CHEBI:18248"/>
    </ligandPart>
</feature>
<dbReference type="AlphaFoldDB" id="A0A0D2H2U3"/>
<proteinExistence type="inferred from homology"/>
<evidence type="ECO:0000313" key="9">
    <source>
        <dbReference type="Proteomes" id="UP000053617"/>
    </source>
</evidence>
<dbReference type="GO" id="GO:0020037">
    <property type="term" value="F:heme binding"/>
    <property type="evidence" value="ECO:0007669"/>
    <property type="project" value="InterPro"/>
</dbReference>
<keyword evidence="7" id="KW-0503">Monooxygenase</keyword>
<dbReference type="Pfam" id="PF00067">
    <property type="entry name" value="p450"/>
    <property type="match status" value="1"/>
</dbReference>
<evidence type="ECO:0000256" key="2">
    <source>
        <dbReference type="ARBA" id="ARBA00010617"/>
    </source>
</evidence>
<evidence type="ECO:0008006" key="10">
    <source>
        <dbReference type="Google" id="ProtNLM"/>
    </source>
</evidence>
<dbReference type="RefSeq" id="XP_013271889.1">
    <property type="nucleotide sequence ID" value="XM_013416435.1"/>
</dbReference>